<dbReference type="Proteomes" id="UP000604046">
    <property type="component" value="Unassembled WGS sequence"/>
</dbReference>
<proteinExistence type="predicted"/>
<feature type="compositionally biased region" description="Basic and acidic residues" evidence="3">
    <location>
        <begin position="635"/>
        <end position="652"/>
    </location>
</feature>
<comment type="caution">
    <text evidence="5">The sequence shown here is derived from an EMBL/GenBank/DDBJ whole genome shotgun (WGS) entry which is preliminary data.</text>
</comment>
<keyword evidence="4" id="KW-0732">Signal</keyword>
<gene>
    <name evidence="5" type="ORF">SNAT2548_LOCUS17026</name>
</gene>
<dbReference type="Gene3D" id="1.10.287.1490">
    <property type="match status" value="1"/>
</dbReference>
<feature type="compositionally biased region" description="Basic and acidic residues" evidence="3">
    <location>
        <begin position="1025"/>
        <end position="1037"/>
    </location>
</feature>
<protein>
    <recommendedName>
        <fullName evidence="7">PDZ domain-containing protein</fullName>
    </recommendedName>
</protein>
<dbReference type="AlphaFoldDB" id="A0A812NXJ9"/>
<evidence type="ECO:0000256" key="4">
    <source>
        <dbReference type="SAM" id="SignalP"/>
    </source>
</evidence>
<feature type="compositionally biased region" description="Basic and acidic residues" evidence="3">
    <location>
        <begin position="739"/>
        <end position="766"/>
    </location>
</feature>
<dbReference type="OrthoDB" id="436675at2759"/>
<dbReference type="SUPFAM" id="SSF57997">
    <property type="entry name" value="Tropomyosin"/>
    <property type="match status" value="1"/>
</dbReference>
<feature type="signal peptide" evidence="4">
    <location>
        <begin position="1"/>
        <end position="21"/>
    </location>
</feature>
<evidence type="ECO:0000313" key="5">
    <source>
        <dbReference type="EMBL" id="CAE7325246.1"/>
    </source>
</evidence>
<evidence type="ECO:0000313" key="6">
    <source>
        <dbReference type="Proteomes" id="UP000604046"/>
    </source>
</evidence>
<dbReference type="PANTHER" id="PTHR23160:SF19">
    <property type="entry name" value="MYOSIN HEAVY CHAIN-RELATED PROTEIN"/>
    <property type="match status" value="1"/>
</dbReference>
<feature type="compositionally biased region" description="Basic and acidic residues" evidence="3">
    <location>
        <begin position="712"/>
        <end position="730"/>
    </location>
</feature>
<feature type="compositionally biased region" description="Low complexity" evidence="3">
    <location>
        <begin position="695"/>
        <end position="707"/>
    </location>
</feature>
<feature type="region of interest" description="Disordered" evidence="3">
    <location>
        <begin position="269"/>
        <end position="290"/>
    </location>
</feature>
<evidence type="ECO:0000256" key="2">
    <source>
        <dbReference type="SAM" id="Coils"/>
    </source>
</evidence>
<feature type="region of interest" description="Disordered" evidence="3">
    <location>
        <begin position="1025"/>
        <end position="1056"/>
    </location>
</feature>
<feature type="compositionally biased region" description="Low complexity" evidence="3">
    <location>
        <begin position="573"/>
        <end position="584"/>
    </location>
</feature>
<feature type="coiled-coil region" evidence="2">
    <location>
        <begin position="852"/>
        <end position="954"/>
    </location>
</feature>
<accession>A0A812NXJ9</accession>
<feature type="region of interest" description="Disordered" evidence="3">
    <location>
        <begin position="565"/>
        <end position="584"/>
    </location>
</feature>
<feature type="chain" id="PRO_5032463933" description="PDZ domain-containing protein" evidence="4">
    <location>
        <begin position="22"/>
        <end position="1056"/>
    </location>
</feature>
<name>A0A812NXJ9_9DINO</name>
<organism evidence="5 6">
    <name type="scientific">Symbiodinium natans</name>
    <dbReference type="NCBI Taxonomy" id="878477"/>
    <lineage>
        <taxon>Eukaryota</taxon>
        <taxon>Sar</taxon>
        <taxon>Alveolata</taxon>
        <taxon>Dinophyceae</taxon>
        <taxon>Suessiales</taxon>
        <taxon>Symbiodiniaceae</taxon>
        <taxon>Symbiodinium</taxon>
    </lineage>
</organism>
<dbReference type="InterPro" id="IPR036034">
    <property type="entry name" value="PDZ_sf"/>
</dbReference>
<sequence>MSRRLWRLEVICLLSVSLLQAPATPAPTCEDDGVQLLHMRQAQAADLNNSHVGAGEDSSLHVDTMKASTSSTAGALPPHTNMTEAQIHPSLLQTWRAKLSASYNSAYRDGYGVLTIVAITLFACLTSCCAIVSTRAFLVNESCDARRADSVLGMHERRHRLLQSLQSLRPSAAPPHPPHLKPKTNYKPWRQLVIDSPLEGDRLGVNLTEDTLVITSFADPRAETFGFKVGDRIVHINGVPVFKQLDFLQVLSGAMRDFHRSKQPIVVTTVDPTSDPTGPPSSATSKDAPRGLELQDEALTSLLPVVCGRWQLSSGENFIISALAAVRSKSKSKLQAAVKQRVAERKSTIASSDKLPPSKPPNYNAKRFGACTIALGASEESISRVHLSISIHPLHDGRVNGVKGLTKSRHTTLKSTFASRTFDAINTTTLPTRALGWRAFCSIFVAGVCDIAAAKEALWGGYQMRNSFPLMQNGRSQRLRWVRSEAAEQVAAIEKQKAEAEQEAAQQRKEAESAHQALEELTMQMKKDESNSGSLVATLNERDNKLAIAHAEIATLRERLEHAQAGLTRSQEESQSAQAAAQQAQTMYHQAMSKVDINAEAEKNRADRAEESVSKLSKELEELKAKAATSQQQLETERQKAGELEASEKELRSCLEESKAAATAADTASKQLEKDLGSANAELTEIKATLTAAQEEVAQKAAQLAQASSDLDSTKKALTESEEENAKLKQDLSTMEQDMAQHKQSAEDHSKRAQDAESALEDHKQQLDQAKTGAKDAEQAFESVRQQAAAEIAEHKKAIEDLHATCTTQEATLATKELEVESEKSRADLAESIAKSRQNEVEAAQQLTEKSKASLQSVRQELTAECSAAKAQVEVERRLALEAEENAEKFRLEAQAARNAEQAARIAEQEAKAALKLVKTGGQDAAMDELRKALAAKAQEAEEAKTELARLRSLYGKDAEKAVEEDAPEDQKVAEEAVPKEDAKEMVEETVLETAAKAVEEDAPEDQKVEEEAMPKEHAKIAVEETIHNDGAEKGIKEAVSQDQNAEETPLPGAVN</sequence>
<feature type="region of interest" description="Disordered" evidence="3">
    <location>
        <begin position="624"/>
        <end position="652"/>
    </location>
</feature>
<feature type="region of interest" description="Disordered" evidence="3">
    <location>
        <begin position="695"/>
        <end position="783"/>
    </location>
</feature>
<feature type="compositionally biased region" description="Low complexity" evidence="3">
    <location>
        <begin position="269"/>
        <end position="285"/>
    </location>
</feature>
<reference evidence="5" key="1">
    <citation type="submission" date="2021-02" db="EMBL/GenBank/DDBJ databases">
        <authorList>
            <person name="Dougan E. K."/>
            <person name="Rhodes N."/>
            <person name="Thang M."/>
            <person name="Chan C."/>
        </authorList>
    </citation>
    <scope>NUCLEOTIDE SEQUENCE</scope>
</reference>
<dbReference type="SUPFAM" id="SSF50156">
    <property type="entry name" value="PDZ domain-like"/>
    <property type="match status" value="1"/>
</dbReference>
<dbReference type="EMBL" id="CAJNDS010002099">
    <property type="protein sequence ID" value="CAE7325246.1"/>
    <property type="molecule type" value="Genomic_DNA"/>
</dbReference>
<keyword evidence="1 2" id="KW-0175">Coiled coil</keyword>
<evidence type="ECO:0008006" key="7">
    <source>
        <dbReference type="Google" id="ProtNLM"/>
    </source>
</evidence>
<dbReference type="PANTHER" id="PTHR23160">
    <property type="entry name" value="SYNAPTONEMAL COMPLEX PROTEIN-RELATED"/>
    <property type="match status" value="1"/>
</dbReference>
<keyword evidence="6" id="KW-1185">Reference proteome</keyword>
<evidence type="ECO:0000256" key="1">
    <source>
        <dbReference type="ARBA" id="ARBA00023054"/>
    </source>
</evidence>
<evidence type="ECO:0000256" key="3">
    <source>
        <dbReference type="SAM" id="MobiDB-lite"/>
    </source>
</evidence>
<feature type="region of interest" description="Disordered" evidence="3">
    <location>
        <begin position="960"/>
        <end position="986"/>
    </location>
</feature>